<dbReference type="NCBIfam" id="NF003519">
    <property type="entry name" value="PRK05182.2-5"/>
    <property type="match status" value="1"/>
</dbReference>
<evidence type="ECO:0000256" key="2">
    <source>
        <dbReference type="ARBA" id="ARBA00012418"/>
    </source>
</evidence>
<keyword evidence="7" id="KW-0804">Transcription</keyword>
<evidence type="ECO:0000256" key="9">
    <source>
        <dbReference type="ARBA" id="ARBA00033070"/>
    </source>
</evidence>
<dbReference type="FunFam" id="2.170.120.12:FF:000001">
    <property type="entry name" value="DNA-directed RNA polymerase subunit alpha"/>
    <property type="match status" value="1"/>
</dbReference>
<dbReference type="InterPro" id="IPR011262">
    <property type="entry name" value="DNA-dir_RNA_pol_insert"/>
</dbReference>
<dbReference type="Pfam" id="PF01193">
    <property type="entry name" value="RNA_pol_L"/>
    <property type="match status" value="1"/>
</dbReference>
<feature type="domain" description="DNA-directed RNA polymerase RpoA/D/Rpb3-type" evidence="12">
    <location>
        <begin position="23"/>
        <end position="230"/>
    </location>
</feature>
<evidence type="ECO:0000256" key="10">
    <source>
        <dbReference type="ARBA" id="ARBA00048552"/>
    </source>
</evidence>
<comment type="similarity">
    <text evidence="1">Belongs to the RNA polymerase alpha chain family.</text>
</comment>
<dbReference type="AlphaFoldDB" id="A0A1V5SD63"/>
<keyword evidence="4 13" id="KW-0240">DNA-directed RNA polymerase</keyword>
<dbReference type="GO" id="GO:0006351">
    <property type="term" value="P:DNA-templated transcription"/>
    <property type="evidence" value="ECO:0007669"/>
    <property type="project" value="InterPro"/>
</dbReference>
<accession>A0A1V5SD63</accession>
<dbReference type="GO" id="GO:0000428">
    <property type="term" value="C:DNA-directed RNA polymerase complex"/>
    <property type="evidence" value="ECO:0007669"/>
    <property type="project" value="UniProtKB-KW"/>
</dbReference>
<dbReference type="InterPro" id="IPR036643">
    <property type="entry name" value="RNApol_insert_sf"/>
</dbReference>
<evidence type="ECO:0000256" key="11">
    <source>
        <dbReference type="SAM" id="MobiDB-lite"/>
    </source>
</evidence>
<protein>
    <recommendedName>
        <fullName evidence="3">DNA-directed RNA polymerase subunit alpha</fullName>
        <ecNumber evidence="2">2.7.7.6</ecNumber>
    </recommendedName>
    <alternativeName>
        <fullName evidence="9">RNA polymerase subunit alpha</fullName>
    </alternativeName>
    <alternativeName>
        <fullName evidence="8">Transcriptase subunit alpha</fullName>
    </alternativeName>
</protein>
<dbReference type="Pfam" id="PF01000">
    <property type="entry name" value="RNA_pol_A_bac"/>
    <property type="match status" value="1"/>
</dbReference>
<dbReference type="InterPro" id="IPR036603">
    <property type="entry name" value="RBP11-like"/>
</dbReference>
<dbReference type="GO" id="GO:0046983">
    <property type="term" value="F:protein dimerization activity"/>
    <property type="evidence" value="ECO:0007669"/>
    <property type="project" value="InterPro"/>
</dbReference>
<organism evidence="13">
    <name type="scientific">candidate division WS2 bacterium ADurb.Bin280</name>
    <dbReference type="NCBI Taxonomy" id="1852829"/>
    <lineage>
        <taxon>Bacteria</taxon>
        <taxon>candidate division WS2</taxon>
    </lineage>
</organism>
<evidence type="ECO:0000256" key="8">
    <source>
        <dbReference type="ARBA" id="ARBA00032524"/>
    </source>
</evidence>
<keyword evidence="5 13" id="KW-0808">Transferase</keyword>
<evidence type="ECO:0000256" key="3">
    <source>
        <dbReference type="ARBA" id="ARBA00015972"/>
    </source>
</evidence>
<evidence type="ECO:0000256" key="4">
    <source>
        <dbReference type="ARBA" id="ARBA00022478"/>
    </source>
</evidence>
<dbReference type="SMART" id="SM00662">
    <property type="entry name" value="RPOLD"/>
    <property type="match status" value="1"/>
</dbReference>
<comment type="catalytic activity">
    <reaction evidence="10">
        <text>RNA(n) + a ribonucleoside 5'-triphosphate = RNA(n+1) + diphosphate</text>
        <dbReference type="Rhea" id="RHEA:21248"/>
        <dbReference type="Rhea" id="RHEA-COMP:14527"/>
        <dbReference type="Rhea" id="RHEA-COMP:17342"/>
        <dbReference type="ChEBI" id="CHEBI:33019"/>
        <dbReference type="ChEBI" id="CHEBI:61557"/>
        <dbReference type="ChEBI" id="CHEBI:140395"/>
        <dbReference type="EC" id="2.7.7.6"/>
    </reaction>
</comment>
<sequence length="263" mass="28326">MEYILPDLNLLKVEKNVSSDGKSGQFVIEPLSPGYGVTVGNSIRRILLSSLEGAAVKSVKIKGVEHEFSPIKGLKEDAVDLILNLKTARFALNGDGPATISLSVKGPKKITCADFKKNSDLEPIDPDHYLATIDKGSQLEIDVEVDKGRGYLPVEKRTDSNAPVGTIMVDSIYTPVKKVKYEVENTRVGSVTNYDKLVFDITTDGSISASQALNTATKIMAEHLSVIIDATAVGDVEAKPKSAKKKATKKAKADESHEDILEG</sequence>
<dbReference type="Gene3D" id="3.30.1360.10">
    <property type="entry name" value="RNA polymerase, RBP11-like subunit"/>
    <property type="match status" value="1"/>
</dbReference>
<evidence type="ECO:0000313" key="13">
    <source>
        <dbReference type="EMBL" id="OQA51972.1"/>
    </source>
</evidence>
<feature type="compositionally biased region" description="Basic residues" evidence="11">
    <location>
        <begin position="241"/>
        <end position="250"/>
    </location>
</feature>
<dbReference type="EMBL" id="MWBO01000054">
    <property type="protein sequence ID" value="OQA51972.1"/>
    <property type="molecule type" value="Genomic_DNA"/>
</dbReference>
<keyword evidence="6 13" id="KW-0548">Nucleotidyltransferase</keyword>
<name>A0A1V5SD63_9BACT</name>
<dbReference type="InterPro" id="IPR011263">
    <property type="entry name" value="DNA-dir_RNA_pol_RpoA/D/Rpb3"/>
</dbReference>
<dbReference type="SUPFAM" id="SSF55257">
    <property type="entry name" value="RBP11-like subunits of RNA polymerase"/>
    <property type="match status" value="1"/>
</dbReference>
<evidence type="ECO:0000256" key="1">
    <source>
        <dbReference type="ARBA" id="ARBA00007123"/>
    </source>
</evidence>
<dbReference type="Proteomes" id="UP000485367">
    <property type="component" value="Unassembled WGS sequence"/>
</dbReference>
<dbReference type="CDD" id="cd06928">
    <property type="entry name" value="RNAP_alpha_NTD"/>
    <property type="match status" value="1"/>
</dbReference>
<evidence type="ECO:0000256" key="6">
    <source>
        <dbReference type="ARBA" id="ARBA00022695"/>
    </source>
</evidence>
<evidence type="ECO:0000259" key="12">
    <source>
        <dbReference type="SMART" id="SM00662"/>
    </source>
</evidence>
<proteinExistence type="inferred from homology"/>
<evidence type="ECO:0000256" key="7">
    <source>
        <dbReference type="ARBA" id="ARBA00023163"/>
    </source>
</evidence>
<feature type="region of interest" description="Disordered" evidence="11">
    <location>
        <begin position="237"/>
        <end position="263"/>
    </location>
</feature>
<dbReference type="Gene3D" id="2.170.120.12">
    <property type="entry name" value="DNA-directed RNA polymerase, insert domain"/>
    <property type="match status" value="1"/>
</dbReference>
<dbReference type="NCBIfam" id="TIGR02027">
    <property type="entry name" value="rpoA"/>
    <property type="match status" value="1"/>
</dbReference>
<evidence type="ECO:0000256" key="5">
    <source>
        <dbReference type="ARBA" id="ARBA00022679"/>
    </source>
</evidence>
<dbReference type="GO" id="GO:0003677">
    <property type="term" value="F:DNA binding"/>
    <property type="evidence" value="ECO:0007669"/>
    <property type="project" value="InterPro"/>
</dbReference>
<dbReference type="SUPFAM" id="SSF56553">
    <property type="entry name" value="Insert subdomain of RNA polymerase alpha subunit"/>
    <property type="match status" value="1"/>
</dbReference>
<dbReference type="EC" id="2.7.7.6" evidence="2"/>
<feature type="compositionally biased region" description="Basic and acidic residues" evidence="11">
    <location>
        <begin position="251"/>
        <end position="263"/>
    </location>
</feature>
<dbReference type="InterPro" id="IPR011773">
    <property type="entry name" value="DNA-dir_RpoA"/>
</dbReference>
<gene>
    <name evidence="13" type="primary">rpoA</name>
    <name evidence="13" type="ORF">BWY43_00728</name>
</gene>
<dbReference type="GO" id="GO:0005737">
    <property type="term" value="C:cytoplasm"/>
    <property type="evidence" value="ECO:0007669"/>
    <property type="project" value="UniProtKB-ARBA"/>
</dbReference>
<dbReference type="GO" id="GO:0003899">
    <property type="term" value="F:DNA-directed RNA polymerase activity"/>
    <property type="evidence" value="ECO:0007669"/>
    <property type="project" value="UniProtKB-EC"/>
</dbReference>
<comment type="caution">
    <text evidence="13">The sequence shown here is derived from an EMBL/GenBank/DDBJ whole genome shotgun (WGS) entry which is preliminary data.</text>
</comment>
<reference evidence="13" key="1">
    <citation type="submission" date="2017-02" db="EMBL/GenBank/DDBJ databases">
        <title>Delving into the versatile metabolic prowess of the omnipresent phylum Bacteroidetes.</title>
        <authorList>
            <person name="Nobu M.K."/>
            <person name="Mei R."/>
            <person name="Narihiro T."/>
            <person name="Kuroda K."/>
            <person name="Liu W.-T."/>
        </authorList>
    </citation>
    <scope>NUCLEOTIDE SEQUENCE</scope>
    <source>
        <strain evidence="13">ADurb.Bin280</strain>
    </source>
</reference>